<name>A0ABM1NJD9_NICVS</name>
<evidence type="ECO:0000313" key="4">
    <source>
        <dbReference type="RefSeq" id="XP_017786939.1"/>
    </source>
</evidence>
<dbReference type="RefSeq" id="XP_017786939.1">
    <property type="nucleotide sequence ID" value="XM_017931450.1"/>
</dbReference>
<dbReference type="CDD" id="cd17062">
    <property type="entry name" value="Ubl_NUB1"/>
    <property type="match status" value="1"/>
</dbReference>
<dbReference type="Gene3D" id="3.10.20.90">
    <property type="entry name" value="Phosphatidylinositol 3-kinase Catalytic Subunit, Chain A, domain 1"/>
    <property type="match status" value="1"/>
</dbReference>
<dbReference type="PROSITE" id="PS50030">
    <property type="entry name" value="UBA"/>
    <property type="match status" value="3"/>
</dbReference>
<dbReference type="Pfam" id="PF00627">
    <property type="entry name" value="UBA"/>
    <property type="match status" value="1"/>
</dbReference>
<dbReference type="SMART" id="SM00213">
    <property type="entry name" value="UBQ"/>
    <property type="match status" value="1"/>
</dbReference>
<gene>
    <name evidence="4" type="primary">LOC108569770</name>
</gene>
<keyword evidence="3" id="KW-1185">Reference proteome</keyword>
<dbReference type="SUPFAM" id="SSF48452">
    <property type="entry name" value="TPR-like"/>
    <property type="match status" value="1"/>
</dbReference>
<dbReference type="CDD" id="cd14291">
    <property type="entry name" value="UBA1_NUB1_like"/>
    <property type="match status" value="1"/>
</dbReference>
<dbReference type="InterPro" id="IPR039749">
    <property type="entry name" value="NUB1"/>
</dbReference>
<sequence>MMGSLKIEDVFIQVRDKLQRDGIKLWLSPYFNDPIGPSQEDIESLAKDYCKSLNMDFDACHAAISELQTNAIEKLKQRDRFKESGVATIKIKILNQNPPKLISKEILLSTVGMNFKVLISDEVNIPIDRLKLIANGIVIKETEMLSQQGIKNGSLVLAIVLKESLTEIHENEARVKDIEKTKEDTSLLASDVSYMQLEDQHGNAIQIPDSEKKALMIAMALHEKGRSALKKEDYARALVFLLDADKEFSRCNSALLNSVDNYALLDLDIAWCFLCLQSFVHLPEAYSRLKRCEDMFHRSYGPNLERLIAVKGSTGNEAALFTRLHLLQAIVLYHQNDREAALKMFEKCREELSELKVDENKMLALVELGYTVPEARLGLRSTHGDVNLAANYINDNRNKRIDSRKKALTEKLLKKERKQLGKCVDGKQYVNPLFVRMLINMGYSKQAAKVALQKTNNIISDSIQYIQEHPQAGPSNTRSEEFFLWLEELAPELTSAGFELTMAIKALQKHNGDLISAAEELLNNNGIVDETDLDLPDIPSSIKKPRTEDEDERLKKEAAWNRLSQDISMVDDDHLDLTLEREEDFLNQYLSLLSK</sequence>
<evidence type="ECO:0000259" key="2">
    <source>
        <dbReference type="PROSITE" id="PS50053"/>
    </source>
</evidence>
<dbReference type="GeneID" id="108569770"/>
<protein>
    <submittedName>
        <fullName evidence="4">NEDD8 ultimate buster 1-like</fullName>
    </submittedName>
</protein>
<dbReference type="Gene3D" id="1.10.8.10">
    <property type="entry name" value="DNA helicase RuvA subunit, C-terminal domain"/>
    <property type="match status" value="3"/>
</dbReference>
<dbReference type="PANTHER" id="PTHR12948">
    <property type="entry name" value="NEDD8 ULTIMATE BUSTER-1 BS4 PROTEIN"/>
    <property type="match status" value="1"/>
</dbReference>
<feature type="domain" description="UBA" evidence="1">
    <location>
        <begin position="429"/>
        <end position="469"/>
    </location>
</feature>
<evidence type="ECO:0000259" key="1">
    <source>
        <dbReference type="PROSITE" id="PS50030"/>
    </source>
</evidence>
<dbReference type="InterPro" id="IPR029071">
    <property type="entry name" value="Ubiquitin-like_domsf"/>
</dbReference>
<feature type="domain" description="UBA" evidence="1">
    <location>
        <begin position="477"/>
        <end position="524"/>
    </location>
</feature>
<feature type="domain" description="UBA" evidence="1">
    <location>
        <begin position="356"/>
        <end position="396"/>
    </location>
</feature>
<dbReference type="SUPFAM" id="SSF54236">
    <property type="entry name" value="Ubiquitin-like"/>
    <property type="match status" value="1"/>
</dbReference>
<feature type="domain" description="Ubiquitin-like" evidence="2">
    <location>
        <begin position="87"/>
        <end position="160"/>
    </location>
</feature>
<dbReference type="Proteomes" id="UP000695000">
    <property type="component" value="Unplaced"/>
</dbReference>
<dbReference type="SUPFAM" id="SSF46934">
    <property type="entry name" value="UBA-like"/>
    <property type="match status" value="3"/>
</dbReference>
<dbReference type="SMART" id="SM00165">
    <property type="entry name" value="UBA"/>
    <property type="match status" value="3"/>
</dbReference>
<dbReference type="InterPro" id="IPR000626">
    <property type="entry name" value="Ubiquitin-like_dom"/>
</dbReference>
<dbReference type="InterPro" id="IPR009060">
    <property type="entry name" value="UBA-like_sf"/>
</dbReference>
<evidence type="ECO:0000313" key="3">
    <source>
        <dbReference type="Proteomes" id="UP000695000"/>
    </source>
</evidence>
<accession>A0ABM1NJD9</accession>
<dbReference type="PROSITE" id="PS50053">
    <property type="entry name" value="UBIQUITIN_2"/>
    <property type="match status" value="1"/>
</dbReference>
<reference evidence="4" key="1">
    <citation type="submission" date="2025-08" db="UniProtKB">
        <authorList>
            <consortium name="RefSeq"/>
        </authorList>
    </citation>
    <scope>IDENTIFICATION</scope>
    <source>
        <tissue evidence="4">Whole Larva</tissue>
    </source>
</reference>
<organism evidence="3 4">
    <name type="scientific">Nicrophorus vespilloides</name>
    <name type="common">Boreal carrion beetle</name>
    <dbReference type="NCBI Taxonomy" id="110193"/>
    <lineage>
        <taxon>Eukaryota</taxon>
        <taxon>Metazoa</taxon>
        <taxon>Ecdysozoa</taxon>
        <taxon>Arthropoda</taxon>
        <taxon>Hexapoda</taxon>
        <taxon>Insecta</taxon>
        <taxon>Pterygota</taxon>
        <taxon>Neoptera</taxon>
        <taxon>Endopterygota</taxon>
        <taxon>Coleoptera</taxon>
        <taxon>Polyphaga</taxon>
        <taxon>Staphyliniformia</taxon>
        <taxon>Silphidae</taxon>
        <taxon>Nicrophorinae</taxon>
        <taxon>Nicrophorus</taxon>
    </lineage>
</organism>
<proteinExistence type="predicted"/>
<dbReference type="InterPro" id="IPR011990">
    <property type="entry name" value="TPR-like_helical_dom_sf"/>
</dbReference>
<dbReference type="PANTHER" id="PTHR12948:SF3">
    <property type="entry name" value="NEDD8 ULTIMATE BUSTER 1"/>
    <property type="match status" value="1"/>
</dbReference>
<dbReference type="InterPro" id="IPR015940">
    <property type="entry name" value="UBA"/>
</dbReference>